<evidence type="ECO:0000313" key="1">
    <source>
        <dbReference type="EMBL" id="SFL33979.1"/>
    </source>
</evidence>
<proteinExistence type="predicted"/>
<dbReference type="Proteomes" id="UP000199579">
    <property type="component" value="Unassembled WGS sequence"/>
</dbReference>
<gene>
    <name evidence="1" type="ORF">SAMN04244574_04006</name>
</gene>
<reference evidence="1 2" key="1">
    <citation type="submission" date="2016-10" db="EMBL/GenBank/DDBJ databases">
        <authorList>
            <person name="de Groot N.N."/>
        </authorList>
    </citation>
    <scope>NUCLEOTIDE SEQUENCE [LARGE SCALE GENOMIC DNA]</scope>
    <source>
        <strain evidence="1 2">DSM 381</strain>
    </source>
</reference>
<dbReference type="AlphaFoldDB" id="A0A1I4GVM0"/>
<dbReference type="EMBL" id="FOSX01000100">
    <property type="protein sequence ID" value="SFL33979.1"/>
    <property type="molecule type" value="Genomic_DNA"/>
</dbReference>
<evidence type="ECO:0000313" key="2">
    <source>
        <dbReference type="Proteomes" id="UP000199579"/>
    </source>
</evidence>
<protein>
    <submittedName>
        <fullName evidence="1">Uncharacterized protein</fullName>
    </submittedName>
</protein>
<sequence>MSRKSEFKDSIGDFIAGQIANTNSPQAARLAAAFKREIERQREEGIENENALSLDARYEEGDFVVRVAFHEDYTMTVMYGKDTDNVTVGALYLGLDEADDELCRMAGLMLSEGWVEGYDE</sequence>
<dbReference type="RefSeq" id="WP_090943498.1">
    <property type="nucleotide sequence ID" value="NZ_FOSX01000100.1"/>
</dbReference>
<name>A0A1I4GVM0_9GAMM</name>
<organism evidence="1 2">
    <name type="scientific">Azotobacter beijerinckii</name>
    <dbReference type="NCBI Taxonomy" id="170623"/>
    <lineage>
        <taxon>Bacteria</taxon>
        <taxon>Pseudomonadati</taxon>
        <taxon>Pseudomonadota</taxon>
        <taxon>Gammaproteobacteria</taxon>
        <taxon>Pseudomonadales</taxon>
        <taxon>Pseudomonadaceae</taxon>
        <taxon>Azotobacter</taxon>
    </lineage>
</organism>
<accession>A0A1I4GVM0</accession>